<dbReference type="PANTHER" id="PTHR48101:SF1">
    <property type="entry name" value="METHYLMALONYL-COA MUTASE, LARGE SUBUNIT"/>
    <property type="match status" value="1"/>
</dbReference>
<reference evidence="3" key="1">
    <citation type="submission" date="2013-08" db="EMBL/GenBank/DDBJ databases">
        <authorList>
            <person name="Mendez C."/>
            <person name="Richter M."/>
            <person name="Ferrer M."/>
            <person name="Sanchez J."/>
        </authorList>
    </citation>
    <scope>NUCLEOTIDE SEQUENCE</scope>
</reference>
<dbReference type="GO" id="GO:0031419">
    <property type="term" value="F:cobalamin binding"/>
    <property type="evidence" value="ECO:0007669"/>
    <property type="project" value="InterPro"/>
</dbReference>
<comment type="caution">
    <text evidence="3">The sequence shown here is derived from an EMBL/GenBank/DDBJ whole genome shotgun (WGS) entry which is preliminary data.</text>
</comment>
<dbReference type="NCBIfam" id="TIGR00641">
    <property type="entry name" value="acid_CoA_mut_N"/>
    <property type="match status" value="1"/>
</dbReference>
<accession>T0YRM7</accession>
<reference evidence="3" key="2">
    <citation type="journal article" date="2014" name="ISME J.">
        <title>Microbial stratification in low pH oxic and suboxic macroscopic growths along an acid mine drainage.</title>
        <authorList>
            <person name="Mendez-Garcia C."/>
            <person name="Mesa V."/>
            <person name="Sprenger R.R."/>
            <person name="Richter M."/>
            <person name="Diez M.S."/>
            <person name="Solano J."/>
            <person name="Bargiela R."/>
            <person name="Golyshina O.V."/>
            <person name="Manteca A."/>
            <person name="Ramos J.L."/>
            <person name="Gallego J.R."/>
            <person name="Llorente I."/>
            <person name="Martins Dos Santos V.A."/>
            <person name="Jensen O.N."/>
            <person name="Pelaez A.I."/>
            <person name="Sanchez J."/>
            <person name="Ferrer M."/>
        </authorList>
    </citation>
    <scope>NUCLEOTIDE SEQUENCE</scope>
</reference>
<dbReference type="PANTHER" id="PTHR48101">
    <property type="entry name" value="METHYLMALONYL-COA MUTASE, MITOCHONDRIAL-RELATED"/>
    <property type="match status" value="1"/>
</dbReference>
<dbReference type="EMBL" id="AUZY01011467">
    <property type="protein sequence ID" value="EQD34512.1"/>
    <property type="molecule type" value="Genomic_DNA"/>
</dbReference>
<evidence type="ECO:0000259" key="2">
    <source>
        <dbReference type="Pfam" id="PF01642"/>
    </source>
</evidence>
<dbReference type="InterPro" id="IPR006099">
    <property type="entry name" value="MeMalonylCoA_mutase_a/b_cat"/>
</dbReference>
<dbReference type="GO" id="GO:0004494">
    <property type="term" value="F:methylmalonyl-CoA mutase activity"/>
    <property type="evidence" value="ECO:0007669"/>
    <property type="project" value="InterPro"/>
</dbReference>
<protein>
    <submittedName>
        <fullName evidence="3">Methylmalonyl-CoA mutase, large subunit</fullName>
    </submittedName>
</protein>
<dbReference type="Gene3D" id="3.20.20.240">
    <property type="entry name" value="Methylmalonyl-CoA mutase"/>
    <property type="match status" value="1"/>
</dbReference>
<evidence type="ECO:0000313" key="3">
    <source>
        <dbReference type="EMBL" id="EQD34512.1"/>
    </source>
</evidence>
<dbReference type="SUPFAM" id="SSF51703">
    <property type="entry name" value="Cobalamin (vitamin B12)-dependent enzymes"/>
    <property type="match status" value="1"/>
</dbReference>
<feature type="domain" description="Methylmalonyl-CoA mutase alpha/beta chain catalytic" evidence="2">
    <location>
        <begin position="17"/>
        <end position="517"/>
    </location>
</feature>
<gene>
    <name evidence="3" type="ORF">B1B_17165</name>
</gene>
<sequence>MLAEPSEDGEAGFLERIGFPGQRPFTRGIQPTMYRGRPWTIRQYSGFASAGETNRRFQYLLRGGQTGLSVAFDLPTQTGYDSDHPRARGEVGRCGVAIASLGDMRTLLGGLPLDRATVSMTINATAPILLALMVAVGEEAGVPRARLGGTVQNDILKEYVARGTYIYPPEASMRLSTDLIEFATREMPQWNYVSVSGYHMREAGATASQEVAFTLANALAYVHAVQERGLDLDEFLPRLSFFFSSDRGFLEEIAKFRAARRLWGSLVAERLGARRARSMQLRFHTQTAGSSLTAQQPELNVVRTTVEALAAVLGGTQSLHTNALDEAIGLPTESAARLAMRTQQIIAEESGIPNTVDPLGGAYEIEWLTDRIEREAREYIERIDAMGGSLVAIEKGFLQAEIAREAYRIALSRESRQEIVVGVNGHTEGNPRFTLFPREERGGVRGQRISPAEERRQAERIARWRRARDARAASAALDELERAARSPENVMAGVLAAVRAGVTLGEIADTWRGVFGEHRPSTAF</sequence>
<dbReference type="Pfam" id="PF01642">
    <property type="entry name" value="MM_CoA_mutase"/>
    <property type="match status" value="1"/>
</dbReference>
<dbReference type="InterPro" id="IPR016176">
    <property type="entry name" value="Cbl-dep_enz_cat"/>
</dbReference>
<organism evidence="3">
    <name type="scientific">mine drainage metagenome</name>
    <dbReference type="NCBI Taxonomy" id="410659"/>
    <lineage>
        <taxon>unclassified sequences</taxon>
        <taxon>metagenomes</taxon>
        <taxon>ecological metagenomes</taxon>
    </lineage>
</organism>
<evidence type="ECO:0000256" key="1">
    <source>
        <dbReference type="ARBA" id="ARBA00023235"/>
    </source>
</evidence>
<proteinExistence type="predicted"/>
<name>T0YRM7_9ZZZZ</name>
<dbReference type="InterPro" id="IPR006098">
    <property type="entry name" value="MMCoA_mutase_a_cat"/>
</dbReference>
<dbReference type="AlphaFoldDB" id="T0YRM7"/>
<keyword evidence="1" id="KW-0413">Isomerase</keyword>